<dbReference type="Pfam" id="PF20866">
    <property type="entry name" value="MdcG_N"/>
    <property type="match status" value="1"/>
</dbReference>
<evidence type="ECO:0000259" key="3">
    <source>
        <dbReference type="Pfam" id="PF10620"/>
    </source>
</evidence>
<evidence type="ECO:0000313" key="6">
    <source>
        <dbReference type="Proteomes" id="UP001606210"/>
    </source>
</evidence>
<protein>
    <submittedName>
        <fullName evidence="5">Malonate decarboxylase holo-[acyl-carrier-protein] synthase</fullName>
        <ecNumber evidence="5">2.7.7.66</ecNumber>
    </submittedName>
</protein>
<organism evidence="5 6">
    <name type="scientific">Pelomonas parva</name>
    <dbReference type="NCBI Taxonomy" id="3299032"/>
    <lineage>
        <taxon>Bacteria</taxon>
        <taxon>Pseudomonadati</taxon>
        <taxon>Pseudomonadota</taxon>
        <taxon>Betaproteobacteria</taxon>
        <taxon>Burkholderiales</taxon>
        <taxon>Sphaerotilaceae</taxon>
        <taxon>Roseateles</taxon>
    </lineage>
</organism>
<dbReference type="RefSeq" id="WP_394482712.1">
    <property type="nucleotide sequence ID" value="NZ_JBIGHV010000009.1"/>
</dbReference>
<dbReference type="InterPro" id="IPR017557">
    <property type="entry name" value="Holo-ACP_synthase"/>
</dbReference>
<gene>
    <name evidence="5" type="primary">mdcG</name>
    <name evidence="5" type="ORF">ACG00Y_22280</name>
</gene>
<accession>A0ABW7F7R1</accession>
<keyword evidence="1 5" id="KW-0808">Transferase</keyword>
<comment type="caution">
    <text evidence="5">The sequence shown here is derived from an EMBL/GenBank/DDBJ whole genome shotgun (WGS) entry which is preliminary data.</text>
</comment>
<dbReference type="EMBL" id="JBIGHV010000009">
    <property type="protein sequence ID" value="MFG6432662.1"/>
    <property type="molecule type" value="Genomic_DNA"/>
</dbReference>
<evidence type="ECO:0000313" key="5">
    <source>
        <dbReference type="EMBL" id="MFG6432662.1"/>
    </source>
</evidence>
<dbReference type="NCBIfam" id="TIGR03135">
    <property type="entry name" value="malonate_mdcG"/>
    <property type="match status" value="1"/>
</dbReference>
<dbReference type="Pfam" id="PF10620">
    <property type="entry name" value="MdcG"/>
    <property type="match status" value="1"/>
</dbReference>
<reference evidence="5 6" key="1">
    <citation type="submission" date="2024-08" db="EMBL/GenBank/DDBJ databases">
        <authorList>
            <person name="Lu H."/>
        </authorList>
    </citation>
    <scope>NUCLEOTIDE SEQUENCE [LARGE SCALE GENOMIC DNA]</scope>
    <source>
        <strain evidence="5 6">LYH14W</strain>
    </source>
</reference>
<proteinExistence type="predicted"/>
<keyword evidence="2 5" id="KW-0548">Nucleotidyltransferase</keyword>
<evidence type="ECO:0000256" key="2">
    <source>
        <dbReference type="ARBA" id="ARBA00022695"/>
    </source>
</evidence>
<evidence type="ECO:0000259" key="4">
    <source>
        <dbReference type="Pfam" id="PF20866"/>
    </source>
</evidence>
<dbReference type="GO" id="GO:0016779">
    <property type="term" value="F:nucleotidyltransferase activity"/>
    <property type="evidence" value="ECO:0007669"/>
    <property type="project" value="UniProtKB-KW"/>
</dbReference>
<dbReference type="EC" id="2.7.7.66" evidence="5"/>
<feature type="domain" description="Phosphoribosyl-dephospho-CoA transferase MdcG C-terminal" evidence="3">
    <location>
        <begin position="93"/>
        <end position="213"/>
    </location>
</feature>
<name>A0ABW7F7R1_9BURK</name>
<feature type="domain" description="Phosphoribosyl-dephospho-CoA transferase MdcG N-terminal" evidence="4">
    <location>
        <begin position="5"/>
        <end position="84"/>
    </location>
</feature>
<keyword evidence="6" id="KW-1185">Reference proteome</keyword>
<dbReference type="InterPro" id="IPR048903">
    <property type="entry name" value="MdcG_N"/>
</dbReference>
<dbReference type="Proteomes" id="UP001606210">
    <property type="component" value="Unassembled WGS sequence"/>
</dbReference>
<dbReference type="InterPro" id="IPR049180">
    <property type="entry name" value="MdcG_C"/>
</dbReference>
<evidence type="ECO:0000256" key="1">
    <source>
        <dbReference type="ARBA" id="ARBA00022679"/>
    </source>
</evidence>
<sequence length="225" mass="24867">MTPLHRHQLARLRDAGWRTLLAGDWDPVARACLAHWAAARLPLVVTRQADPKDEDRISLGLPAPGRWGRRRLALSVARSEVAYFDEFPLLHHAGRRLPAPARPAWRTLCQGLQAVGANARVYGSYGWELLSGLDHVRPGSDIDLWLSVTDMEQADAAAACLQGFAYRGLRLDGELMFVDGGAVAWREWVNWRSGRVKSLLVKATDGNSLLQSPARWSATTFAQAA</sequence>